<dbReference type="RefSeq" id="WP_107169353.1">
    <property type="nucleotide sequence ID" value="NZ_CP038498.1"/>
</dbReference>
<protein>
    <submittedName>
        <fullName evidence="2">Uncharacterized protein</fullName>
    </submittedName>
</protein>
<keyword evidence="3" id="KW-1185">Reference proteome</keyword>
<feature type="chain" id="PRO_5045972914" evidence="1">
    <location>
        <begin position="19"/>
        <end position="202"/>
    </location>
</feature>
<name>A0ABX6L7G9_9GAMM</name>
<reference evidence="2 3" key="1">
    <citation type="submission" date="2019-04" db="EMBL/GenBank/DDBJ databases">
        <title>Whole Genome Sequencing of Pectobacterium punjabense SS95.</title>
        <authorList>
            <person name="Sarfraz S."/>
            <person name="Oulghazi S."/>
            <person name="Roques C."/>
            <person name="Vandecasteele C."/>
            <person name="Faure D."/>
        </authorList>
    </citation>
    <scope>NUCLEOTIDE SEQUENCE [LARGE SCALE GENOMIC DNA]</scope>
    <source>
        <strain evidence="2 3">SS95</strain>
    </source>
</reference>
<organism evidence="2 3">
    <name type="scientific">Pectobacterium punjabense</name>
    <dbReference type="NCBI Taxonomy" id="2108399"/>
    <lineage>
        <taxon>Bacteria</taxon>
        <taxon>Pseudomonadati</taxon>
        <taxon>Pseudomonadota</taxon>
        <taxon>Gammaproteobacteria</taxon>
        <taxon>Enterobacterales</taxon>
        <taxon>Pectobacteriaceae</taxon>
        <taxon>Pectobacterium</taxon>
    </lineage>
</organism>
<evidence type="ECO:0000256" key="1">
    <source>
        <dbReference type="SAM" id="SignalP"/>
    </source>
</evidence>
<feature type="signal peptide" evidence="1">
    <location>
        <begin position="1"/>
        <end position="18"/>
    </location>
</feature>
<evidence type="ECO:0000313" key="2">
    <source>
        <dbReference type="EMBL" id="QJA22285.1"/>
    </source>
</evidence>
<dbReference type="Proteomes" id="UP000502681">
    <property type="component" value="Chromosome"/>
</dbReference>
<evidence type="ECO:0000313" key="3">
    <source>
        <dbReference type="Proteomes" id="UP000502681"/>
    </source>
</evidence>
<dbReference type="GeneID" id="90765520"/>
<sequence>MKVKIVLMALFFSTAAQAVVTELNDAQLANIHGKGLITPIPGIIYPPLFPPKKPWTGTGSGYVNPWVNIKFPKYSTLNMAGNPGIKAPLEGFLTITEREPFYGIHYINMLHNFGVDEDHKNYFPNSEYFQKGAITITDTGNGNKYTVIGDIWRASKSKNGGFNDANAPIVEEYYRVINNDGTMSNTALRWAKWTRNINVTSW</sequence>
<gene>
    <name evidence="2" type="ORF">E2566_21395</name>
</gene>
<accession>A0ABX6L7G9</accession>
<dbReference type="EMBL" id="CP038498">
    <property type="protein sequence ID" value="QJA22285.1"/>
    <property type="molecule type" value="Genomic_DNA"/>
</dbReference>
<proteinExistence type="predicted"/>
<keyword evidence="1" id="KW-0732">Signal</keyword>